<evidence type="ECO:0000256" key="2">
    <source>
        <dbReference type="SAM" id="Phobius"/>
    </source>
</evidence>
<dbReference type="EMBL" id="CP136891">
    <property type="protein sequence ID" value="WOK97775.1"/>
    <property type="molecule type" value="Genomic_DNA"/>
</dbReference>
<keyword evidence="2" id="KW-0472">Membrane</keyword>
<keyword evidence="4" id="KW-1185">Reference proteome</keyword>
<feature type="region of interest" description="Disordered" evidence="1">
    <location>
        <begin position="31"/>
        <end position="83"/>
    </location>
</feature>
<feature type="compositionally biased region" description="Basic and acidic residues" evidence="1">
    <location>
        <begin position="51"/>
        <end position="62"/>
    </location>
</feature>
<evidence type="ECO:0000313" key="4">
    <source>
        <dbReference type="Proteomes" id="UP001327560"/>
    </source>
</evidence>
<keyword evidence="2" id="KW-0812">Transmembrane</keyword>
<dbReference type="Proteomes" id="UP001327560">
    <property type="component" value="Chromosome 2"/>
</dbReference>
<feature type="transmembrane region" description="Helical" evidence="2">
    <location>
        <begin position="117"/>
        <end position="137"/>
    </location>
</feature>
<organism evidence="3 4">
    <name type="scientific">Canna indica</name>
    <name type="common">Indian-shot</name>
    <dbReference type="NCBI Taxonomy" id="4628"/>
    <lineage>
        <taxon>Eukaryota</taxon>
        <taxon>Viridiplantae</taxon>
        <taxon>Streptophyta</taxon>
        <taxon>Embryophyta</taxon>
        <taxon>Tracheophyta</taxon>
        <taxon>Spermatophyta</taxon>
        <taxon>Magnoliopsida</taxon>
        <taxon>Liliopsida</taxon>
        <taxon>Zingiberales</taxon>
        <taxon>Cannaceae</taxon>
        <taxon>Canna</taxon>
    </lineage>
</organism>
<accession>A0AAQ3K1L9</accession>
<evidence type="ECO:0000313" key="3">
    <source>
        <dbReference type="EMBL" id="WOK97775.1"/>
    </source>
</evidence>
<dbReference type="AlphaFoldDB" id="A0AAQ3K1L9"/>
<reference evidence="3 4" key="1">
    <citation type="submission" date="2023-10" db="EMBL/GenBank/DDBJ databases">
        <title>Chromosome-scale genome assembly provides insights into flower coloration mechanisms of Canna indica.</title>
        <authorList>
            <person name="Li C."/>
        </authorList>
    </citation>
    <scope>NUCLEOTIDE SEQUENCE [LARGE SCALE GENOMIC DNA]</scope>
    <source>
        <tissue evidence="3">Flower</tissue>
    </source>
</reference>
<sequence>MEYVAAGEAPDAVAVGQAAEAHRALRPPALAAPLGVGGEGEGPVGDEVVGEDDKASEARSDDGIDGGGGGGGEREEADEERAEVCEVCGGGGEEKDGEGVAGDVVEMVGETHQAVSIFLLVVYFGFSLPFFYSWYVFSS</sequence>
<proteinExistence type="predicted"/>
<protein>
    <submittedName>
        <fullName evidence="3">Uncharacterized protein</fullName>
    </submittedName>
</protein>
<gene>
    <name evidence="3" type="ORF">Cni_G06483</name>
</gene>
<name>A0AAQ3K1L9_9LILI</name>
<keyword evidence="2" id="KW-1133">Transmembrane helix</keyword>
<evidence type="ECO:0000256" key="1">
    <source>
        <dbReference type="SAM" id="MobiDB-lite"/>
    </source>
</evidence>